<sequence>GHPLTCVPAHSGVFQWMGKHECHFTNGTDRVRFVERFICNREQQFHFDSDVGQFVGDTPAGEIWARDWNSRLEYMEVKRAQVDRYCRHNYKTVTPFLVNSRVPYSPSQSIP</sequence>
<keyword evidence="3" id="KW-0391">Immunity</keyword>
<comment type="caution">
    <text evidence="11">The sequence shown here is derived from an EMBL/GenBank/DDBJ whole genome shotgun (WGS) entry which is preliminary data.</text>
</comment>
<keyword evidence="7" id="KW-1015">Disulfide bond</keyword>
<evidence type="ECO:0000256" key="9">
    <source>
        <dbReference type="ARBA" id="ARBA00023182"/>
    </source>
</evidence>
<protein>
    <submittedName>
        <fullName evidence="11">HB2D protein</fullName>
    </submittedName>
</protein>
<evidence type="ECO:0000256" key="5">
    <source>
        <dbReference type="ARBA" id="ARBA00023130"/>
    </source>
</evidence>
<feature type="non-terminal residue" evidence="11">
    <location>
        <position position="111"/>
    </location>
</feature>
<dbReference type="GO" id="GO:0042613">
    <property type="term" value="C:MHC class II protein complex"/>
    <property type="evidence" value="ECO:0007669"/>
    <property type="project" value="UniProtKB-KW"/>
</dbReference>
<dbReference type="AlphaFoldDB" id="A0A851FGV2"/>
<proteinExistence type="predicted"/>
<gene>
    <name evidence="11" type="primary">Hb2d</name>
    <name evidence="11" type="ORF">PITSOR_R07028</name>
</gene>
<dbReference type="InterPro" id="IPR000353">
    <property type="entry name" value="MHC_II_b_N"/>
</dbReference>
<dbReference type="PANTHER" id="PTHR19944:SF99">
    <property type="entry name" value="HLA CLASS II HISTOCOMPATIBILITY ANTIGEN, DRB1 BETA CHAIN"/>
    <property type="match status" value="1"/>
</dbReference>
<evidence type="ECO:0000313" key="12">
    <source>
        <dbReference type="Proteomes" id="UP000633448"/>
    </source>
</evidence>
<keyword evidence="8" id="KW-0325">Glycoprotein</keyword>
<dbReference type="GO" id="GO:0002250">
    <property type="term" value="P:adaptive immune response"/>
    <property type="evidence" value="ECO:0007669"/>
    <property type="project" value="UniProtKB-KW"/>
</dbReference>
<keyword evidence="4" id="KW-1133">Transmembrane helix</keyword>
<keyword evidence="2" id="KW-0812">Transmembrane</keyword>
<evidence type="ECO:0000256" key="3">
    <source>
        <dbReference type="ARBA" id="ARBA00022859"/>
    </source>
</evidence>
<dbReference type="InterPro" id="IPR014745">
    <property type="entry name" value="MHC_II_a/b_N"/>
</dbReference>
<dbReference type="GO" id="GO:0002504">
    <property type="term" value="P:antigen processing and presentation of peptide or polysaccharide antigen via MHC class II"/>
    <property type="evidence" value="ECO:0007669"/>
    <property type="project" value="UniProtKB-KW"/>
</dbReference>
<dbReference type="EMBL" id="WEKX01016147">
    <property type="protein sequence ID" value="NWI92130.1"/>
    <property type="molecule type" value="Genomic_DNA"/>
</dbReference>
<dbReference type="Gene3D" id="3.10.320.10">
    <property type="entry name" value="Class II Histocompatibility Antigen, M Beta Chain, Chain B, domain 1"/>
    <property type="match status" value="1"/>
</dbReference>
<evidence type="ECO:0000256" key="2">
    <source>
        <dbReference type="ARBA" id="ARBA00022692"/>
    </source>
</evidence>
<comment type="subcellular location">
    <subcellularLocation>
        <location evidence="1">Membrane</location>
        <topology evidence="1">Single-pass type I membrane protein</topology>
    </subcellularLocation>
</comment>
<dbReference type="InterPro" id="IPR011162">
    <property type="entry name" value="MHC_I/II-like_Ag-recog"/>
</dbReference>
<feature type="non-terminal residue" evidence="11">
    <location>
        <position position="1"/>
    </location>
</feature>
<dbReference type="SUPFAM" id="SSF54452">
    <property type="entry name" value="MHC antigen-recognition domain"/>
    <property type="match status" value="1"/>
</dbReference>
<evidence type="ECO:0000256" key="7">
    <source>
        <dbReference type="ARBA" id="ARBA00023157"/>
    </source>
</evidence>
<evidence type="ECO:0000256" key="4">
    <source>
        <dbReference type="ARBA" id="ARBA00022989"/>
    </source>
</evidence>
<name>A0A851FGV2_PITSO</name>
<dbReference type="Proteomes" id="UP000633448">
    <property type="component" value="Unassembled WGS sequence"/>
</dbReference>
<accession>A0A851FGV2</accession>
<evidence type="ECO:0000313" key="11">
    <source>
        <dbReference type="EMBL" id="NWI92130.1"/>
    </source>
</evidence>
<dbReference type="SMART" id="SM00921">
    <property type="entry name" value="MHC_II_beta"/>
    <property type="match status" value="1"/>
</dbReference>
<dbReference type="Pfam" id="PF00969">
    <property type="entry name" value="MHC_II_beta"/>
    <property type="match status" value="1"/>
</dbReference>
<keyword evidence="5" id="KW-1064">Adaptive immunity</keyword>
<keyword evidence="6" id="KW-0472">Membrane</keyword>
<feature type="domain" description="MHC class II beta chain N-terminal" evidence="10">
    <location>
        <begin position="20"/>
        <end position="94"/>
    </location>
</feature>
<keyword evidence="9" id="KW-0491">MHC II</keyword>
<dbReference type="PANTHER" id="PTHR19944">
    <property type="entry name" value="MHC CLASS II-RELATED"/>
    <property type="match status" value="1"/>
</dbReference>
<evidence type="ECO:0000259" key="10">
    <source>
        <dbReference type="SMART" id="SM00921"/>
    </source>
</evidence>
<dbReference type="OrthoDB" id="10043043at2759"/>
<dbReference type="InterPro" id="IPR050160">
    <property type="entry name" value="MHC/Immunoglobulin"/>
</dbReference>
<evidence type="ECO:0000256" key="6">
    <source>
        <dbReference type="ARBA" id="ARBA00023136"/>
    </source>
</evidence>
<organism evidence="11 12">
    <name type="scientific">Pitta sordida</name>
    <name type="common">Hooded pitta</name>
    <dbReference type="NCBI Taxonomy" id="9163"/>
    <lineage>
        <taxon>Eukaryota</taxon>
        <taxon>Metazoa</taxon>
        <taxon>Chordata</taxon>
        <taxon>Craniata</taxon>
        <taxon>Vertebrata</taxon>
        <taxon>Euteleostomi</taxon>
        <taxon>Archelosauria</taxon>
        <taxon>Archosauria</taxon>
        <taxon>Dinosauria</taxon>
        <taxon>Saurischia</taxon>
        <taxon>Theropoda</taxon>
        <taxon>Coelurosauria</taxon>
        <taxon>Aves</taxon>
        <taxon>Neognathae</taxon>
        <taxon>Neoaves</taxon>
        <taxon>Telluraves</taxon>
        <taxon>Australaves</taxon>
        <taxon>Passeriformes</taxon>
        <taxon>Pittidae</taxon>
        <taxon>Pitta</taxon>
    </lineage>
</organism>
<keyword evidence="12" id="KW-1185">Reference proteome</keyword>
<evidence type="ECO:0000256" key="1">
    <source>
        <dbReference type="ARBA" id="ARBA00004479"/>
    </source>
</evidence>
<dbReference type="FunFam" id="3.10.320.10:FF:000001">
    <property type="entry name" value="HLA class II histocompatibility antigen, DRB1-1 beta chain"/>
    <property type="match status" value="1"/>
</dbReference>
<evidence type="ECO:0000256" key="8">
    <source>
        <dbReference type="ARBA" id="ARBA00023180"/>
    </source>
</evidence>
<reference evidence="11" key="1">
    <citation type="submission" date="2019-10" db="EMBL/GenBank/DDBJ databases">
        <title>Bird 10,000 Genomes (B10K) Project - Family phase.</title>
        <authorList>
            <person name="Zhang G."/>
        </authorList>
    </citation>
    <scope>NUCLEOTIDE SEQUENCE</scope>
    <source>
        <strain evidence="11">B10K-DU-002-53</strain>
        <tissue evidence="11">Muscle</tissue>
    </source>
</reference>